<keyword evidence="4" id="KW-1185">Reference proteome</keyword>
<dbReference type="PROSITE" id="PS50943">
    <property type="entry name" value="HTH_CROC1"/>
    <property type="match status" value="1"/>
</dbReference>
<feature type="domain" description="HTH cro/C1-type" evidence="2">
    <location>
        <begin position="19"/>
        <end position="73"/>
    </location>
</feature>
<organism evidence="3 4">
    <name type="scientific">Mycobacterium phage Weirdo19</name>
    <dbReference type="NCBI Taxonomy" id="2601610"/>
    <lineage>
        <taxon>Viruses</taxon>
        <taxon>Duplodnaviria</taxon>
        <taxon>Heunggongvirae</taxon>
        <taxon>Uroviricota</taxon>
        <taxon>Caudoviricetes</taxon>
        <taxon>Rosariovirus</taxon>
        <taxon>Rosariovirus Weirdo19ES</taxon>
    </lineage>
</organism>
<sequence length="135" mass="14302">MTHAFEAGEIPPIRLKHRLRIAREEAGLEQVELAERMGVSRNVISNAESGRTVPRKIVFNAWALATGVPVSWLERGVGDVPPGEGGPEGGGEVRPEGFEPPTFCLGARPAKPQLTLVPSPGPEAVGGPRVEVRAA</sequence>
<dbReference type="Pfam" id="PF01381">
    <property type="entry name" value="HTH_3"/>
    <property type="match status" value="1"/>
</dbReference>
<name>A0A6M2YSY7_9CAUD</name>
<evidence type="ECO:0000313" key="4">
    <source>
        <dbReference type="Proteomes" id="UP000501191"/>
    </source>
</evidence>
<evidence type="ECO:0000259" key="2">
    <source>
        <dbReference type="PROSITE" id="PS50943"/>
    </source>
</evidence>
<dbReference type="SUPFAM" id="SSF47413">
    <property type="entry name" value="lambda repressor-like DNA-binding domains"/>
    <property type="match status" value="1"/>
</dbReference>
<feature type="region of interest" description="Disordered" evidence="1">
    <location>
        <begin position="76"/>
        <end position="135"/>
    </location>
</feature>
<dbReference type="Proteomes" id="UP000501191">
    <property type="component" value="Segment"/>
</dbReference>
<dbReference type="Gene3D" id="1.10.260.40">
    <property type="entry name" value="lambda repressor-like DNA-binding domains"/>
    <property type="match status" value="1"/>
</dbReference>
<dbReference type="GO" id="GO:0003677">
    <property type="term" value="F:DNA binding"/>
    <property type="evidence" value="ECO:0007669"/>
    <property type="project" value="InterPro"/>
</dbReference>
<dbReference type="InterPro" id="IPR001387">
    <property type="entry name" value="Cro/C1-type_HTH"/>
</dbReference>
<dbReference type="GeneID" id="63911480"/>
<proteinExistence type="predicted"/>
<dbReference type="RefSeq" id="YP_010050745.1">
    <property type="nucleotide sequence ID" value="NC_054433.1"/>
</dbReference>
<reference evidence="3 4" key="1">
    <citation type="journal article" date="2020" name="PLoS ONE">
        <title>Weirdo19ES is a novel singleton mycobacteriophage that selects for glycolipid deficient phage-resistant M. smegmatis mutants.</title>
        <authorList>
            <person name="Suarez C.A."/>
            <person name="Franceschelli J.J."/>
            <person name="Tasselli S.E."/>
            <person name="Morbidoni H.R."/>
        </authorList>
    </citation>
    <scope>NUCLEOTIDE SEQUENCE [LARGE SCALE GENOMIC DNA]</scope>
</reference>
<dbReference type="CDD" id="cd00093">
    <property type="entry name" value="HTH_XRE"/>
    <property type="match status" value="1"/>
</dbReference>
<evidence type="ECO:0000313" key="3">
    <source>
        <dbReference type="EMBL" id="QEA10812.1"/>
    </source>
</evidence>
<accession>A0A6M2YSY7</accession>
<evidence type="ECO:0000256" key="1">
    <source>
        <dbReference type="SAM" id="MobiDB-lite"/>
    </source>
</evidence>
<dbReference type="SMART" id="SM00530">
    <property type="entry name" value="HTH_XRE"/>
    <property type="match status" value="1"/>
</dbReference>
<dbReference type="InterPro" id="IPR010982">
    <property type="entry name" value="Lambda_DNA-bd_dom_sf"/>
</dbReference>
<dbReference type="KEGG" id="vg:63911480"/>
<dbReference type="EMBL" id="MN103533">
    <property type="protein sequence ID" value="QEA10812.1"/>
    <property type="molecule type" value="Genomic_DNA"/>
</dbReference>
<protein>
    <submittedName>
        <fullName evidence="3">Immunity repressor</fullName>
    </submittedName>
</protein>